<dbReference type="FunCoup" id="A0A1V8SZM4">
    <property type="interactions" value="81"/>
</dbReference>
<dbReference type="InParanoid" id="A0A1V8SZM4"/>
<sequence>MATTTRMLRLRPLLTRHNAPIQCLRRQQSTFADLQHSMTTRKIAPIFEDLSPQTSHRLAITLADYLPRTTPPSTLAPTDPAQILPIPHHLIYFEPTKPSSEMLPDGTNPDQSPGPPFTRRMWAGGRVLYNQEAPLTLSGQRGVCAEFIRNVDVKGKEGEEKLFVRIERRLALASKDEVEQQAAAANSEQEKLDLHHRVRQRLWRDSDTDFGPASVLETRNIVFLHPSAAPSQAPADGVGKKSKILRPTHKPTWSHTILPDPKLLFRFSALTFNAHAIHLDPVYCREVEGHRERLFHGPLSFVFMMEMLKKQLPSGKGIKSVEYRNLAPLYCGEEVKFCGTETGDGKWEVWTETPDGGVAVKGSVVVA</sequence>
<dbReference type="SUPFAM" id="SSF54637">
    <property type="entry name" value="Thioesterase/thiol ester dehydrase-isomerase"/>
    <property type="match status" value="1"/>
</dbReference>
<proteinExistence type="predicted"/>
<evidence type="ECO:0000313" key="2">
    <source>
        <dbReference type="Proteomes" id="UP000192596"/>
    </source>
</evidence>
<dbReference type="EMBL" id="NAJO01000021">
    <property type="protein sequence ID" value="OQO04530.1"/>
    <property type="molecule type" value="Genomic_DNA"/>
</dbReference>
<dbReference type="AlphaFoldDB" id="A0A1V8SZM4"/>
<dbReference type="InterPro" id="IPR052741">
    <property type="entry name" value="Mitochondrial_HTD2"/>
</dbReference>
<accession>A0A1V8SZM4</accession>
<gene>
    <name evidence="1" type="ORF">B0A48_09452</name>
</gene>
<dbReference type="GO" id="GO:0005739">
    <property type="term" value="C:mitochondrion"/>
    <property type="evidence" value="ECO:0007669"/>
    <property type="project" value="TreeGrafter"/>
</dbReference>
<reference evidence="2" key="1">
    <citation type="submission" date="2017-03" db="EMBL/GenBank/DDBJ databases">
        <title>Genomes of endolithic fungi from Antarctica.</title>
        <authorList>
            <person name="Coleine C."/>
            <person name="Masonjones S."/>
            <person name="Stajich J.E."/>
        </authorList>
    </citation>
    <scope>NUCLEOTIDE SEQUENCE [LARGE SCALE GENOMIC DNA]</scope>
    <source>
        <strain evidence="2">CCFEE 5527</strain>
    </source>
</reference>
<name>A0A1V8SZM4_9PEZI</name>
<protein>
    <recommendedName>
        <fullName evidence="3">MaoC-like domain-containing protein</fullName>
    </recommendedName>
</protein>
<dbReference type="Proteomes" id="UP000192596">
    <property type="component" value="Unassembled WGS sequence"/>
</dbReference>
<dbReference type="PANTHER" id="PTHR28152">
    <property type="entry name" value="HYDROXYACYL-THIOESTER DEHYDRATASE TYPE 2, MITOCHONDRIAL"/>
    <property type="match status" value="1"/>
</dbReference>
<dbReference type="Gene3D" id="3.10.129.10">
    <property type="entry name" value="Hotdog Thioesterase"/>
    <property type="match status" value="1"/>
</dbReference>
<evidence type="ECO:0000313" key="1">
    <source>
        <dbReference type="EMBL" id="OQO04530.1"/>
    </source>
</evidence>
<dbReference type="InterPro" id="IPR029069">
    <property type="entry name" value="HotDog_dom_sf"/>
</dbReference>
<keyword evidence="2" id="KW-1185">Reference proteome</keyword>
<dbReference type="GO" id="GO:0019171">
    <property type="term" value="F:(3R)-hydroxyacyl-[acyl-carrier-protein] dehydratase activity"/>
    <property type="evidence" value="ECO:0007669"/>
    <property type="project" value="TreeGrafter"/>
</dbReference>
<evidence type="ECO:0008006" key="3">
    <source>
        <dbReference type="Google" id="ProtNLM"/>
    </source>
</evidence>
<dbReference type="PANTHER" id="PTHR28152:SF1">
    <property type="entry name" value="HYDROXYACYL-THIOESTER DEHYDRATASE TYPE 2, MITOCHONDRIAL"/>
    <property type="match status" value="1"/>
</dbReference>
<dbReference type="STRING" id="1507870.A0A1V8SZM4"/>
<comment type="caution">
    <text evidence="1">The sequence shown here is derived from an EMBL/GenBank/DDBJ whole genome shotgun (WGS) entry which is preliminary data.</text>
</comment>
<organism evidence="1 2">
    <name type="scientific">Cryoendolithus antarcticus</name>
    <dbReference type="NCBI Taxonomy" id="1507870"/>
    <lineage>
        <taxon>Eukaryota</taxon>
        <taxon>Fungi</taxon>
        <taxon>Dikarya</taxon>
        <taxon>Ascomycota</taxon>
        <taxon>Pezizomycotina</taxon>
        <taxon>Dothideomycetes</taxon>
        <taxon>Dothideomycetidae</taxon>
        <taxon>Cladosporiales</taxon>
        <taxon>Cladosporiaceae</taxon>
        <taxon>Cryoendolithus</taxon>
    </lineage>
</organism>
<dbReference type="OrthoDB" id="3257538at2759"/>